<feature type="compositionally biased region" description="Basic residues" evidence="15">
    <location>
        <begin position="1"/>
        <end position="11"/>
    </location>
</feature>
<gene>
    <name evidence="18" type="ORF">LTRI10_LOCUS50394</name>
</gene>
<evidence type="ECO:0000256" key="5">
    <source>
        <dbReference type="ARBA" id="ARBA00013125"/>
    </source>
</evidence>
<dbReference type="InterPro" id="IPR000172">
    <property type="entry name" value="GMC_OxRdtase_N"/>
</dbReference>
<evidence type="ECO:0000256" key="1">
    <source>
        <dbReference type="ARBA" id="ARBA00000920"/>
    </source>
</evidence>
<comment type="similarity">
    <text evidence="4 12">Belongs to the GMC oxidoreductase family.</text>
</comment>
<keyword evidence="19" id="KW-1185">Reference proteome</keyword>
<protein>
    <recommendedName>
        <fullName evidence="5 12">Long-chain-alcohol oxidase</fullName>
        <ecNumber evidence="5 12">1.1.3.20</ecNumber>
    </recommendedName>
</protein>
<dbReference type="GO" id="GO:0050660">
    <property type="term" value="F:flavin adenine dinucleotide binding"/>
    <property type="evidence" value="ECO:0007669"/>
    <property type="project" value="InterPro"/>
</dbReference>
<evidence type="ECO:0000256" key="7">
    <source>
        <dbReference type="ARBA" id="ARBA00022692"/>
    </source>
</evidence>
<feature type="region of interest" description="Disordered" evidence="15">
    <location>
        <begin position="1"/>
        <end position="21"/>
    </location>
</feature>
<dbReference type="PIRSF" id="PIRSF028937">
    <property type="entry name" value="Lg_Ch_AO"/>
    <property type="match status" value="1"/>
</dbReference>
<dbReference type="GO" id="GO:0016020">
    <property type="term" value="C:membrane"/>
    <property type="evidence" value="ECO:0007669"/>
    <property type="project" value="UniProtKB-SubCell"/>
</dbReference>
<evidence type="ECO:0000256" key="15">
    <source>
        <dbReference type="SAM" id="MobiDB-lite"/>
    </source>
</evidence>
<comment type="function">
    <text evidence="2 12">Long-chain fatty alcohol oxidase involved in the omega-oxidation pathway of lipid degradation.</text>
</comment>
<proteinExistence type="inferred from homology"/>
<comment type="subcellular location">
    <subcellularLocation>
        <location evidence="3 12">Membrane</location>
    </subcellularLocation>
</comment>
<keyword evidence="7" id="KW-0812">Transmembrane</keyword>
<evidence type="ECO:0000256" key="12">
    <source>
        <dbReference type="PIRNR" id="PIRNR028937"/>
    </source>
</evidence>
<evidence type="ECO:0000313" key="18">
    <source>
        <dbReference type="EMBL" id="CAL1411015.1"/>
    </source>
</evidence>
<keyword evidence="11 12" id="KW-0472">Membrane</keyword>
<feature type="domain" description="Glucose-methanol-choline oxidoreductase C-terminal" evidence="17">
    <location>
        <begin position="611"/>
        <end position="743"/>
    </location>
</feature>
<dbReference type="Proteomes" id="UP001497516">
    <property type="component" value="Chromosome 9"/>
</dbReference>
<dbReference type="InterPro" id="IPR012400">
    <property type="entry name" value="Long_Oxdase"/>
</dbReference>
<evidence type="ECO:0000256" key="8">
    <source>
        <dbReference type="ARBA" id="ARBA00022827"/>
    </source>
</evidence>
<name>A0AAV2GJT3_9ROSI</name>
<feature type="binding site" evidence="14">
    <location>
        <begin position="239"/>
        <end position="254"/>
    </location>
    <ligand>
        <name>FAD</name>
        <dbReference type="ChEBI" id="CHEBI:57692"/>
    </ligand>
</feature>
<dbReference type="Gene3D" id="3.50.50.60">
    <property type="entry name" value="FAD/NAD(P)-binding domain"/>
    <property type="match status" value="2"/>
</dbReference>
<sequence>MAKQGRQRHPHPLLNGQRKQSKYSHGLSSLEIQSLASLCDTFFPSLPPPPSVDRDISDFYKLSAGKSPVPDEVAEILARRALPEAVVLARIVLFALWSRLGTLMLCGRMCLGTKWPYVTSFSEMSLEKRERVVQYWLKHSIVTPIRVAFFYIKVLCLYKFFSRVDENGDNLAWKGIGYQVDDAVDINPAGAPPPTERPLHKGIVETAQETHYSFLQSLREKGLTVTQDPRNDDVYKIHCDAVVVGSGCGGGVAAAVLASSGHKVLVLEKGNYFTSADYSSLEGPSYDQMYENGGLFASDTGNILILAGSTVGGGSAVNWSACIRTPDPILKEWAEEKRLAIFGSTEYRSAMETVWGRIGVTQNCSAEGLQNRVLRRGCENLGFEVETVARNSSENHYCGSCGYGCRRGDKKGTDTTWLVDAVENGAVILTGCKAERFILGGKNRGKQSKRNLRCRGVTARITGCKIQAKLEIQAKVTISACGSLLTPPLMISSGLKNRHIGRNLHLHPVLMAWGYFPDSDSELKGKKAFEGGIITSMHKVKEEEEEEEGYTTRGVRAILETPLLGPSSFAGLCPWESAADFKSRMVNYSRTSLVIVIVRDRGRGEVRKEGRVSYALDPYDMENLRAGLRRALRILVAAGAAEVGTHRSDGQRLRCEGVGEKELDEFVDGVTASNGVMSVMEKEWMMYTSAHQMGSCRMGKNEEEGAVDENGESWEAEDLFVCDGSVLPTAVGVNPMITIESIAYCISKRIEKRLMMD</sequence>
<keyword evidence="10 12" id="KW-0560">Oxidoreductase</keyword>
<evidence type="ECO:0000256" key="9">
    <source>
        <dbReference type="ARBA" id="ARBA00022989"/>
    </source>
</evidence>
<evidence type="ECO:0000256" key="3">
    <source>
        <dbReference type="ARBA" id="ARBA00004370"/>
    </source>
</evidence>
<dbReference type="GO" id="GO:0046577">
    <property type="term" value="F:long-chain-alcohol oxidase activity"/>
    <property type="evidence" value="ECO:0007669"/>
    <property type="project" value="UniProtKB-EC"/>
</dbReference>
<dbReference type="EC" id="1.1.3.20" evidence="5 12"/>
<dbReference type="Pfam" id="PF05199">
    <property type="entry name" value="GMC_oxred_C"/>
    <property type="match status" value="1"/>
</dbReference>
<keyword evidence="9" id="KW-1133">Transmembrane helix</keyword>
<dbReference type="PANTHER" id="PTHR46056">
    <property type="entry name" value="LONG-CHAIN-ALCOHOL OXIDASE"/>
    <property type="match status" value="1"/>
</dbReference>
<dbReference type="SUPFAM" id="SSF51905">
    <property type="entry name" value="FAD/NAD(P)-binding domain"/>
    <property type="match status" value="1"/>
</dbReference>
<evidence type="ECO:0000256" key="13">
    <source>
        <dbReference type="PIRSR" id="PIRSR028937-1"/>
    </source>
</evidence>
<evidence type="ECO:0000256" key="10">
    <source>
        <dbReference type="ARBA" id="ARBA00023002"/>
    </source>
</evidence>
<dbReference type="Pfam" id="PF13450">
    <property type="entry name" value="NAD_binding_8"/>
    <property type="match status" value="1"/>
</dbReference>
<organism evidence="18 19">
    <name type="scientific">Linum trigynum</name>
    <dbReference type="NCBI Taxonomy" id="586398"/>
    <lineage>
        <taxon>Eukaryota</taxon>
        <taxon>Viridiplantae</taxon>
        <taxon>Streptophyta</taxon>
        <taxon>Embryophyta</taxon>
        <taxon>Tracheophyta</taxon>
        <taxon>Spermatophyta</taxon>
        <taxon>Magnoliopsida</taxon>
        <taxon>eudicotyledons</taxon>
        <taxon>Gunneridae</taxon>
        <taxon>Pentapetalae</taxon>
        <taxon>rosids</taxon>
        <taxon>fabids</taxon>
        <taxon>Malpighiales</taxon>
        <taxon>Linaceae</taxon>
        <taxon>Linum</taxon>
    </lineage>
</organism>
<evidence type="ECO:0000256" key="6">
    <source>
        <dbReference type="ARBA" id="ARBA00022630"/>
    </source>
</evidence>
<dbReference type="EMBL" id="OZ034822">
    <property type="protein sequence ID" value="CAL1411015.1"/>
    <property type="molecule type" value="Genomic_DNA"/>
</dbReference>
<dbReference type="InterPro" id="IPR036188">
    <property type="entry name" value="FAD/NAD-bd_sf"/>
</dbReference>
<evidence type="ECO:0000256" key="11">
    <source>
        <dbReference type="ARBA" id="ARBA00023136"/>
    </source>
</evidence>
<reference evidence="18 19" key="1">
    <citation type="submission" date="2024-04" db="EMBL/GenBank/DDBJ databases">
        <authorList>
            <person name="Fracassetti M."/>
        </authorList>
    </citation>
    <scope>NUCLEOTIDE SEQUENCE [LARGE SCALE GENOMIC DNA]</scope>
</reference>
<feature type="active site" description="Proton acceptor" evidence="13">
    <location>
        <position position="691"/>
    </location>
</feature>
<evidence type="ECO:0000256" key="4">
    <source>
        <dbReference type="ARBA" id="ARBA00010790"/>
    </source>
</evidence>
<keyword evidence="6" id="KW-0285">Flavoprotein</keyword>
<evidence type="ECO:0000256" key="14">
    <source>
        <dbReference type="PIRSR" id="PIRSR028937-2"/>
    </source>
</evidence>
<dbReference type="InterPro" id="IPR007867">
    <property type="entry name" value="GMC_OxRtase_C"/>
</dbReference>
<dbReference type="AlphaFoldDB" id="A0AAV2GJT3"/>
<comment type="catalytic activity">
    <reaction evidence="1 12">
        <text>a long-chain primary fatty alcohol + O2 = a long-chain fatty aldehyde + H2O2</text>
        <dbReference type="Rhea" id="RHEA:22756"/>
        <dbReference type="ChEBI" id="CHEBI:15379"/>
        <dbReference type="ChEBI" id="CHEBI:16240"/>
        <dbReference type="ChEBI" id="CHEBI:17176"/>
        <dbReference type="ChEBI" id="CHEBI:77396"/>
        <dbReference type="EC" id="1.1.3.20"/>
    </reaction>
</comment>
<evidence type="ECO:0000256" key="2">
    <source>
        <dbReference type="ARBA" id="ARBA00003842"/>
    </source>
</evidence>
<dbReference type="PANTHER" id="PTHR46056:SF10">
    <property type="entry name" value="LONG-CHAIN-ALCOHOL OXIDASE FAO3"/>
    <property type="match status" value="1"/>
</dbReference>
<accession>A0AAV2GJT3</accession>
<keyword evidence="8 14" id="KW-0274">FAD</keyword>
<evidence type="ECO:0000313" key="19">
    <source>
        <dbReference type="Proteomes" id="UP001497516"/>
    </source>
</evidence>
<dbReference type="Pfam" id="PF00732">
    <property type="entry name" value="GMC_oxred_N"/>
    <property type="match status" value="1"/>
</dbReference>
<feature type="domain" description="Glucose-methanol-choline oxidoreductase N-terminal" evidence="16">
    <location>
        <begin position="286"/>
        <end position="509"/>
    </location>
</feature>
<evidence type="ECO:0000259" key="16">
    <source>
        <dbReference type="Pfam" id="PF00732"/>
    </source>
</evidence>
<evidence type="ECO:0000259" key="17">
    <source>
        <dbReference type="Pfam" id="PF05199"/>
    </source>
</evidence>